<evidence type="ECO:0008006" key="4">
    <source>
        <dbReference type="Google" id="ProtNLM"/>
    </source>
</evidence>
<feature type="chain" id="PRO_5042098811" description="Secreted protein" evidence="1">
    <location>
        <begin position="26"/>
        <end position="75"/>
    </location>
</feature>
<evidence type="ECO:0000256" key="1">
    <source>
        <dbReference type="SAM" id="SignalP"/>
    </source>
</evidence>
<comment type="caution">
    <text evidence="2">The sequence shown here is derived from an EMBL/GenBank/DDBJ whole genome shotgun (WGS) entry which is preliminary data.</text>
</comment>
<reference evidence="2" key="1">
    <citation type="submission" date="2023-03" db="EMBL/GenBank/DDBJ databases">
        <title>Massive genome expansion in bonnet fungi (Mycena s.s.) driven by repeated elements and novel gene families across ecological guilds.</title>
        <authorList>
            <consortium name="Lawrence Berkeley National Laboratory"/>
            <person name="Harder C.B."/>
            <person name="Miyauchi S."/>
            <person name="Viragh M."/>
            <person name="Kuo A."/>
            <person name="Thoen E."/>
            <person name="Andreopoulos B."/>
            <person name="Lu D."/>
            <person name="Skrede I."/>
            <person name="Drula E."/>
            <person name="Henrissat B."/>
            <person name="Morin E."/>
            <person name="Kohler A."/>
            <person name="Barry K."/>
            <person name="LaButti K."/>
            <person name="Morin E."/>
            <person name="Salamov A."/>
            <person name="Lipzen A."/>
            <person name="Mereny Z."/>
            <person name="Hegedus B."/>
            <person name="Baldrian P."/>
            <person name="Stursova M."/>
            <person name="Weitz H."/>
            <person name="Taylor A."/>
            <person name="Grigoriev I.V."/>
            <person name="Nagy L.G."/>
            <person name="Martin F."/>
            <person name="Kauserud H."/>
        </authorList>
    </citation>
    <scope>NUCLEOTIDE SEQUENCE</scope>
    <source>
        <strain evidence="2">CBHHK182m</strain>
    </source>
</reference>
<evidence type="ECO:0000313" key="2">
    <source>
        <dbReference type="EMBL" id="KAJ7738182.1"/>
    </source>
</evidence>
<accession>A0AAD7MYY2</accession>
<dbReference type="EMBL" id="JARKIB010000113">
    <property type="protein sequence ID" value="KAJ7738182.1"/>
    <property type="molecule type" value="Genomic_DNA"/>
</dbReference>
<feature type="signal peptide" evidence="1">
    <location>
        <begin position="1"/>
        <end position="25"/>
    </location>
</feature>
<dbReference type="AlphaFoldDB" id="A0AAD7MYY2"/>
<keyword evidence="3" id="KW-1185">Reference proteome</keyword>
<sequence>MLLAVAVHLSRAWVWMSRWWSAAQTMWRLWTPASDGGAARVHMHLTYDFFSSIKSLLTFVYMPFNDTSPILSRGE</sequence>
<keyword evidence="1" id="KW-0732">Signal</keyword>
<evidence type="ECO:0000313" key="3">
    <source>
        <dbReference type="Proteomes" id="UP001215598"/>
    </source>
</evidence>
<organism evidence="2 3">
    <name type="scientific">Mycena metata</name>
    <dbReference type="NCBI Taxonomy" id="1033252"/>
    <lineage>
        <taxon>Eukaryota</taxon>
        <taxon>Fungi</taxon>
        <taxon>Dikarya</taxon>
        <taxon>Basidiomycota</taxon>
        <taxon>Agaricomycotina</taxon>
        <taxon>Agaricomycetes</taxon>
        <taxon>Agaricomycetidae</taxon>
        <taxon>Agaricales</taxon>
        <taxon>Marasmiineae</taxon>
        <taxon>Mycenaceae</taxon>
        <taxon>Mycena</taxon>
    </lineage>
</organism>
<dbReference type="Proteomes" id="UP001215598">
    <property type="component" value="Unassembled WGS sequence"/>
</dbReference>
<name>A0AAD7MYY2_9AGAR</name>
<proteinExistence type="predicted"/>
<gene>
    <name evidence="2" type="ORF">B0H16DRAFT_1571125</name>
</gene>
<protein>
    <recommendedName>
        <fullName evidence="4">Secreted protein</fullName>
    </recommendedName>
</protein>